<accession>A0A0N0P8Y5</accession>
<reference evidence="3 4" key="1">
    <citation type="journal article" date="2015" name="PLoS Pathog.">
        <title>Leptomonas seymouri: Adaptations to the Dixenous Life Cycle Analyzed by Genome Sequencing, Transcriptome Profiling and Co-infection with Leishmania donovani.</title>
        <authorList>
            <person name="Kraeva N."/>
            <person name="Butenko A."/>
            <person name="Hlavacova J."/>
            <person name="Kostygov A."/>
            <person name="Myskova J."/>
            <person name="Grybchuk D."/>
            <person name="Lestinova T."/>
            <person name="Votypka J."/>
            <person name="Volf P."/>
            <person name="Opperdoes F."/>
            <person name="Flegontov P."/>
            <person name="Lukes J."/>
            <person name="Yurchenko V."/>
        </authorList>
    </citation>
    <scope>NUCLEOTIDE SEQUENCE [LARGE SCALE GENOMIC DNA]</scope>
    <source>
        <strain evidence="3 4">ATCC 30220</strain>
    </source>
</reference>
<protein>
    <submittedName>
        <fullName evidence="3">Uncharacterized protein</fullName>
    </submittedName>
</protein>
<dbReference type="VEuPathDB" id="TriTrypDB:Lsey_0011_0240"/>
<feature type="compositionally biased region" description="Low complexity" evidence="2">
    <location>
        <begin position="8"/>
        <end position="24"/>
    </location>
</feature>
<organism evidence="3 4">
    <name type="scientific">Leptomonas seymouri</name>
    <dbReference type="NCBI Taxonomy" id="5684"/>
    <lineage>
        <taxon>Eukaryota</taxon>
        <taxon>Discoba</taxon>
        <taxon>Euglenozoa</taxon>
        <taxon>Kinetoplastea</taxon>
        <taxon>Metakinetoplastina</taxon>
        <taxon>Trypanosomatida</taxon>
        <taxon>Trypanosomatidae</taxon>
        <taxon>Leishmaniinae</taxon>
        <taxon>Leptomonas</taxon>
    </lineage>
</organism>
<dbReference type="Gene3D" id="1.20.5.110">
    <property type="match status" value="1"/>
</dbReference>
<evidence type="ECO:0000313" key="4">
    <source>
        <dbReference type="Proteomes" id="UP000038009"/>
    </source>
</evidence>
<dbReference type="InterPro" id="IPR019309">
    <property type="entry name" value="WASHC3"/>
</dbReference>
<dbReference type="AlphaFoldDB" id="A0A0N0P8Y5"/>
<name>A0A0N0P8Y5_LEPSE</name>
<gene>
    <name evidence="3" type="ORF">ABL78_0820</name>
</gene>
<comment type="caution">
    <text evidence="3">The sequence shown here is derived from an EMBL/GenBank/DDBJ whole genome shotgun (WGS) entry which is preliminary data.</text>
</comment>
<evidence type="ECO:0000256" key="2">
    <source>
        <dbReference type="SAM" id="MobiDB-lite"/>
    </source>
</evidence>
<dbReference type="PANTHER" id="PTHR13015">
    <property type="entry name" value="PROTEIN AD-016-RELATED"/>
    <property type="match status" value="1"/>
</dbReference>
<proteinExistence type="inferred from homology"/>
<feature type="compositionally biased region" description="Polar residues" evidence="2">
    <location>
        <begin position="114"/>
        <end position="123"/>
    </location>
</feature>
<dbReference type="Proteomes" id="UP000038009">
    <property type="component" value="Unassembled WGS sequence"/>
</dbReference>
<feature type="region of interest" description="Disordered" evidence="2">
    <location>
        <begin position="1"/>
        <end position="27"/>
    </location>
</feature>
<dbReference type="OrthoDB" id="268027at2759"/>
<dbReference type="GO" id="GO:0030041">
    <property type="term" value="P:actin filament polymerization"/>
    <property type="evidence" value="ECO:0007669"/>
    <property type="project" value="TreeGrafter"/>
</dbReference>
<dbReference type="GO" id="GO:0006887">
    <property type="term" value="P:exocytosis"/>
    <property type="evidence" value="ECO:0007669"/>
    <property type="project" value="TreeGrafter"/>
</dbReference>
<evidence type="ECO:0000313" key="3">
    <source>
        <dbReference type="EMBL" id="KPI90067.1"/>
    </source>
</evidence>
<dbReference type="GO" id="GO:0071203">
    <property type="term" value="C:WASH complex"/>
    <property type="evidence" value="ECO:0007669"/>
    <property type="project" value="InterPro"/>
</dbReference>
<sequence>MPANLTQSARGAASPMSPSSSAAEADADAQQVVQLVNRFLISSVQFLNRFAEECESKLVRTDEALQQLELQTQLLEHMLLSSGAAYSEEDDGGEEREGDASSTSRLSDEENGDYDNNSETAYSHDNCDHRGSRQNCRRRRQRSRDSSSSNSDRVHRLQALPGAHGGAAEERARNRTSSPAAPGAYRKGPSKPPPGAARAAAAAQEEAAARVATLAIVGAPVLLPTLCASDKPPAPPPPLELRPGRLSMRAHPKLKGYYELLALRVPAAFVKAKMHADGYQGEWLDTPDAPAPATLSTAVRSFADEPD</sequence>
<feature type="compositionally biased region" description="Acidic residues" evidence="2">
    <location>
        <begin position="87"/>
        <end position="97"/>
    </location>
</feature>
<dbReference type="Pfam" id="PF10152">
    <property type="entry name" value="CCDC53"/>
    <property type="match status" value="1"/>
</dbReference>
<keyword evidence="4" id="KW-1185">Reference proteome</keyword>
<feature type="region of interest" description="Disordered" evidence="2">
    <location>
        <begin position="85"/>
        <end position="201"/>
    </location>
</feature>
<comment type="similarity">
    <text evidence="1">Belongs to the CCDC53 family.</text>
</comment>
<dbReference type="PANTHER" id="PTHR13015:SF0">
    <property type="entry name" value="WASH COMPLEX SUBUNIT 3"/>
    <property type="match status" value="1"/>
</dbReference>
<evidence type="ECO:0000256" key="1">
    <source>
        <dbReference type="ARBA" id="ARBA00006290"/>
    </source>
</evidence>
<dbReference type="EMBL" id="LJSK01000011">
    <property type="protein sequence ID" value="KPI90067.1"/>
    <property type="molecule type" value="Genomic_DNA"/>
</dbReference>
<dbReference type="OMA" id="GCETKFV"/>